<dbReference type="Proteomes" id="UP001172457">
    <property type="component" value="Chromosome 1"/>
</dbReference>
<dbReference type="EMBL" id="JARYMX010000001">
    <property type="protein sequence ID" value="KAJ9566812.1"/>
    <property type="molecule type" value="Genomic_DNA"/>
</dbReference>
<evidence type="ECO:0000313" key="2">
    <source>
        <dbReference type="EMBL" id="KAJ9566812.1"/>
    </source>
</evidence>
<proteinExistence type="predicted"/>
<dbReference type="PANTHER" id="PTHR45749">
    <property type="match status" value="1"/>
</dbReference>
<protein>
    <recommendedName>
        <fullName evidence="1">DUF4371 domain-containing protein</fullName>
    </recommendedName>
</protein>
<comment type="caution">
    <text evidence="2">The sequence shown here is derived from an EMBL/GenBank/DDBJ whole genome shotgun (WGS) entry which is preliminary data.</text>
</comment>
<organism evidence="2 3">
    <name type="scientific">Centaurea solstitialis</name>
    <name type="common">yellow star-thistle</name>
    <dbReference type="NCBI Taxonomy" id="347529"/>
    <lineage>
        <taxon>Eukaryota</taxon>
        <taxon>Viridiplantae</taxon>
        <taxon>Streptophyta</taxon>
        <taxon>Embryophyta</taxon>
        <taxon>Tracheophyta</taxon>
        <taxon>Spermatophyta</taxon>
        <taxon>Magnoliopsida</taxon>
        <taxon>eudicotyledons</taxon>
        <taxon>Gunneridae</taxon>
        <taxon>Pentapetalae</taxon>
        <taxon>asterids</taxon>
        <taxon>campanulids</taxon>
        <taxon>Asterales</taxon>
        <taxon>Asteraceae</taxon>
        <taxon>Carduoideae</taxon>
        <taxon>Cardueae</taxon>
        <taxon>Centaureinae</taxon>
        <taxon>Centaurea</taxon>
    </lineage>
</organism>
<dbReference type="InterPro" id="IPR025398">
    <property type="entry name" value="DUF4371"/>
</dbReference>
<keyword evidence="3" id="KW-1185">Reference proteome</keyword>
<dbReference type="AlphaFoldDB" id="A0AA38WN40"/>
<sequence>MVSKKEDSHNKGNFIEILQWLADQCDVVDRVVLKNAPRNTKMKCGDIQKDIVQACYEAIIIVIMEDLGNDLHTTLGEFENGTNLKQEVDIKRPCDTRWLLGDIGDDNSDNDRKSEALRIFKSLNSFNFVFCLHLMVDILGVTVSQII</sequence>
<accession>A0AA38WN40</accession>
<feature type="domain" description="DUF4371" evidence="1">
    <location>
        <begin position="5"/>
        <end position="76"/>
    </location>
</feature>
<dbReference type="Pfam" id="PF14291">
    <property type="entry name" value="DUF4371"/>
    <property type="match status" value="1"/>
</dbReference>
<gene>
    <name evidence="2" type="ORF">OSB04_002778</name>
</gene>
<dbReference type="PANTHER" id="PTHR45749:SF34">
    <property type="entry name" value="ZINC FINGER MYM-TYPE PROTEIN 1-LIKE"/>
    <property type="match status" value="1"/>
</dbReference>
<evidence type="ECO:0000313" key="3">
    <source>
        <dbReference type="Proteomes" id="UP001172457"/>
    </source>
</evidence>
<evidence type="ECO:0000259" key="1">
    <source>
        <dbReference type="Pfam" id="PF14291"/>
    </source>
</evidence>
<name>A0AA38WN40_9ASTR</name>
<reference evidence="2" key="1">
    <citation type="submission" date="2023-03" db="EMBL/GenBank/DDBJ databases">
        <title>Chromosome-scale reference genome and RAD-based genetic map of yellow starthistle (Centaurea solstitialis) reveal putative structural variation and QTLs associated with invader traits.</title>
        <authorList>
            <person name="Reatini B."/>
            <person name="Cang F.A."/>
            <person name="Jiang Q."/>
            <person name="Mckibben M.T.W."/>
            <person name="Barker M.S."/>
            <person name="Rieseberg L.H."/>
            <person name="Dlugosch K.M."/>
        </authorList>
    </citation>
    <scope>NUCLEOTIDE SEQUENCE</scope>
    <source>
        <strain evidence="2">CAN-66</strain>
        <tissue evidence="2">Leaf</tissue>
    </source>
</reference>